<dbReference type="Proteomes" id="UP001165590">
    <property type="component" value="Unassembled WGS sequence"/>
</dbReference>
<dbReference type="EMBL" id="JAIFZO010000002">
    <property type="protein sequence ID" value="MCX4236392.1"/>
    <property type="molecule type" value="Genomic_DNA"/>
</dbReference>
<evidence type="ECO:0008006" key="6">
    <source>
        <dbReference type="Google" id="ProtNLM"/>
    </source>
</evidence>
<name>A0ABT3V8U2_9ACTN</name>
<accession>A0ABT3V8U2</accession>
<feature type="compositionally biased region" description="Low complexity" evidence="1">
    <location>
        <begin position="149"/>
        <end position="164"/>
    </location>
</feature>
<evidence type="ECO:0000313" key="5">
    <source>
        <dbReference type="Proteomes" id="UP001165590"/>
    </source>
</evidence>
<sequence>MGSLRLALCAGAAAAAALAPTAYAPAAFAADGDVRVTPGSPAPGGDIRLRVRGCTGMTGTAASTAFVADARLTGAQGDLTGETRVRSTLDPGTYDIKVTCDGFEHRLKGTVTVADKKQREKREQRREEKREQQREQKEQREQQEKRESASPVASAPASPVAPVHAGGGGTSRLAAAETRSEGPGTRHAVVGLVLAGVAAVAVAFRSARRSRGRAD</sequence>
<feature type="signal peptide" evidence="3">
    <location>
        <begin position="1"/>
        <end position="29"/>
    </location>
</feature>
<gene>
    <name evidence="4" type="ORF">K3769_27185</name>
</gene>
<organism evidence="4 5">
    <name type="scientific">Streptomyces ortus</name>
    <dbReference type="NCBI Taxonomy" id="2867268"/>
    <lineage>
        <taxon>Bacteria</taxon>
        <taxon>Bacillati</taxon>
        <taxon>Actinomycetota</taxon>
        <taxon>Actinomycetes</taxon>
        <taxon>Kitasatosporales</taxon>
        <taxon>Streptomycetaceae</taxon>
        <taxon>Streptomyces</taxon>
    </lineage>
</organism>
<evidence type="ECO:0000313" key="4">
    <source>
        <dbReference type="EMBL" id="MCX4236392.1"/>
    </source>
</evidence>
<evidence type="ECO:0000256" key="2">
    <source>
        <dbReference type="SAM" id="Phobius"/>
    </source>
</evidence>
<keyword evidence="2" id="KW-0812">Transmembrane</keyword>
<keyword evidence="2" id="KW-0472">Membrane</keyword>
<keyword evidence="5" id="KW-1185">Reference proteome</keyword>
<keyword evidence="2" id="KW-1133">Transmembrane helix</keyword>
<comment type="caution">
    <text evidence="4">The sequence shown here is derived from an EMBL/GenBank/DDBJ whole genome shotgun (WGS) entry which is preliminary data.</text>
</comment>
<proteinExistence type="predicted"/>
<protein>
    <recommendedName>
        <fullName evidence="6">Carboxypeptidase regulatory-like domain-containing protein</fullName>
    </recommendedName>
</protein>
<feature type="chain" id="PRO_5045642772" description="Carboxypeptidase regulatory-like domain-containing protein" evidence="3">
    <location>
        <begin position="30"/>
        <end position="215"/>
    </location>
</feature>
<feature type="transmembrane region" description="Helical" evidence="2">
    <location>
        <begin position="188"/>
        <end position="207"/>
    </location>
</feature>
<feature type="compositionally biased region" description="Basic and acidic residues" evidence="1">
    <location>
        <begin position="114"/>
        <end position="148"/>
    </location>
</feature>
<evidence type="ECO:0000256" key="3">
    <source>
        <dbReference type="SAM" id="SignalP"/>
    </source>
</evidence>
<dbReference type="RefSeq" id="WP_267028906.1">
    <property type="nucleotide sequence ID" value="NZ_JAIFZO010000002.1"/>
</dbReference>
<evidence type="ECO:0000256" key="1">
    <source>
        <dbReference type="SAM" id="MobiDB-lite"/>
    </source>
</evidence>
<feature type="region of interest" description="Disordered" evidence="1">
    <location>
        <begin position="111"/>
        <end position="184"/>
    </location>
</feature>
<reference evidence="4" key="1">
    <citation type="journal article" date="2022" name="bioRxiv">
        <title>Discovery and biosynthetic assessment of Streptomyces ortus sp nov. isolated from a deep-sea sponge.</title>
        <authorList>
            <person name="Williams S.E."/>
        </authorList>
    </citation>
    <scope>NUCLEOTIDE SEQUENCE</scope>
    <source>
        <strain evidence="4">A15ISP2-DRY2</strain>
    </source>
</reference>
<keyword evidence="3" id="KW-0732">Signal</keyword>